<dbReference type="OrthoDB" id="5342505at2"/>
<evidence type="ECO:0000313" key="2">
    <source>
        <dbReference type="Proteomes" id="UP000277007"/>
    </source>
</evidence>
<comment type="caution">
    <text evidence="1">The sequence shown here is derived from an EMBL/GenBank/DDBJ whole genome shotgun (WGS) entry which is preliminary data.</text>
</comment>
<accession>A0A431VDS1</accession>
<gene>
    <name evidence="1" type="ORF">EJ903_17465</name>
</gene>
<dbReference type="InterPro" id="IPR014955">
    <property type="entry name" value="DUF1826"/>
</dbReference>
<reference evidence="1 2" key="1">
    <citation type="submission" date="2018-12" db="EMBL/GenBank/DDBJ databases">
        <authorList>
            <person name="Yang Y."/>
        </authorList>
    </citation>
    <scope>NUCLEOTIDE SEQUENCE [LARGE SCALE GENOMIC DNA]</scope>
    <source>
        <strain evidence="1 2">L-25-5w-1</strain>
    </source>
</reference>
<dbReference type="RefSeq" id="WP_126617810.1">
    <property type="nucleotide sequence ID" value="NZ_JBHUCY010000025.1"/>
</dbReference>
<organism evidence="1 2">
    <name type="scientific">Azospirillum griseum</name>
    <dbReference type="NCBI Taxonomy" id="2496639"/>
    <lineage>
        <taxon>Bacteria</taxon>
        <taxon>Pseudomonadati</taxon>
        <taxon>Pseudomonadota</taxon>
        <taxon>Alphaproteobacteria</taxon>
        <taxon>Rhodospirillales</taxon>
        <taxon>Azospirillaceae</taxon>
        <taxon>Azospirillum</taxon>
    </lineage>
</organism>
<name>A0A431VDS1_9PROT</name>
<proteinExistence type="predicted"/>
<dbReference type="Pfam" id="PF08856">
    <property type="entry name" value="DUF1826"/>
    <property type="match status" value="1"/>
</dbReference>
<keyword evidence="2" id="KW-1185">Reference proteome</keyword>
<dbReference type="EMBL" id="RXMA01000018">
    <property type="protein sequence ID" value="RTR17595.1"/>
    <property type="molecule type" value="Genomic_DNA"/>
</dbReference>
<protein>
    <submittedName>
        <fullName evidence="1">DUF1826 domain-containing protein</fullName>
    </submittedName>
</protein>
<sequence length="218" mass="23282">MATPAAAPADGPAFTHQRHATSRPYLALCERAEGLAAIREPGVTMALWRRGLPADLADTLTDWPGEGWSNLRLTTTPDRVHTGAAAAGPLVPDIAALVRIYADLVGCPSVSLRLERVTGNGCKFLHVDYVGVRLLCTYRGPGTQWVPDDAVRRDGLGTGNNAAVLPDARRLRRMNAGDVGVLKGESWPGNRGRGLVHRSPPARPGVGRLVLCLDHEAH</sequence>
<dbReference type="Proteomes" id="UP000277007">
    <property type="component" value="Unassembled WGS sequence"/>
</dbReference>
<evidence type="ECO:0000313" key="1">
    <source>
        <dbReference type="EMBL" id="RTR17595.1"/>
    </source>
</evidence>
<dbReference type="AlphaFoldDB" id="A0A431VDS1"/>